<evidence type="ECO:0000256" key="2">
    <source>
        <dbReference type="ARBA" id="ARBA00006275"/>
    </source>
</evidence>
<dbReference type="Pfam" id="PF14322">
    <property type="entry name" value="SusD-like_3"/>
    <property type="match status" value="1"/>
</dbReference>
<dbReference type="InterPro" id="IPR012944">
    <property type="entry name" value="SusD_RagB_dom"/>
</dbReference>
<keyword evidence="10" id="KW-1185">Reference proteome</keyword>
<comment type="similarity">
    <text evidence="2">Belongs to the SusD family.</text>
</comment>
<evidence type="ECO:0000256" key="5">
    <source>
        <dbReference type="ARBA" id="ARBA00023237"/>
    </source>
</evidence>
<evidence type="ECO:0000259" key="8">
    <source>
        <dbReference type="Pfam" id="PF14322"/>
    </source>
</evidence>
<sequence length="496" mass="55776">MIRKTIYILSVLSLLLTACSKDLETAPTDAVADSEIYKNVDNIETVINGTWSYLNDTYFTYANPGYTAFMRTGDAMGSDVAVTTKYGYRDAYAFTELYNATTNRVKSFWTLLYKVIDNCNNVIAKVDAAAGDEVKKAQLKGQAKALRAFCYLNLATYYQFSYLKDQTALTVPIYTEPTTVETEGKPKATLEEIYTLIKSDLQDALSLLAEYTRPSTEKYRIDRAVVNGLLARTYLNTGDWLQAAQAAAAARADYSLMPAANYSDGFNDMQNVEWIWGHGQTNEQNTASYTFHFLDVSSSGSYYYSFMADPYFKNFFDEQDIRNGLFEWDGLPGREGFLRYKKFKFKSNLIGDIVYMRAAEMYLIEAEGYARAGQTEQAITALNTLRAARQAVLFTGGSADDLLQAILIERRKELWGEGFSLSDILRTQGKVERKAYVDAQGNPIKVNVTTPDGTSKTVNAQGHRILRFPDGSDFVANSRYYLFAIPLEETQQNPNL</sequence>
<feature type="chain" id="PRO_5047223843" evidence="6">
    <location>
        <begin position="21"/>
        <end position="496"/>
    </location>
</feature>
<dbReference type="InterPro" id="IPR011990">
    <property type="entry name" value="TPR-like_helical_dom_sf"/>
</dbReference>
<accession>A0ABV6HID2</accession>
<comment type="caution">
    <text evidence="9">The sequence shown here is derived from an EMBL/GenBank/DDBJ whole genome shotgun (WGS) entry which is preliminary data.</text>
</comment>
<dbReference type="Proteomes" id="UP001589774">
    <property type="component" value="Unassembled WGS sequence"/>
</dbReference>
<gene>
    <name evidence="9" type="ORF">ACFFI0_06125</name>
</gene>
<keyword evidence="5" id="KW-0998">Cell outer membrane</keyword>
<dbReference type="SUPFAM" id="SSF48452">
    <property type="entry name" value="TPR-like"/>
    <property type="match status" value="1"/>
</dbReference>
<keyword evidence="4" id="KW-0472">Membrane</keyword>
<dbReference type="Gene3D" id="1.25.40.390">
    <property type="match status" value="1"/>
</dbReference>
<feature type="signal peptide" evidence="6">
    <location>
        <begin position="1"/>
        <end position="20"/>
    </location>
</feature>
<evidence type="ECO:0000259" key="7">
    <source>
        <dbReference type="Pfam" id="PF07980"/>
    </source>
</evidence>
<dbReference type="PROSITE" id="PS51257">
    <property type="entry name" value="PROKAR_LIPOPROTEIN"/>
    <property type="match status" value="1"/>
</dbReference>
<dbReference type="CDD" id="cd08977">
    <property type="entry name" value="SusD"/>
    <property type="match status" value="1"/>
</dbReference>
<protein>
    <submittedName>
        <fullName evidence="9">RagB/SusD family nutrient uptake outer membrane protein</fullName>
    </submittedName>
</protein>
<organism evidence="9 10">
    <name type="scientific">Olivibacter oleidegradans</name>
    <dbReference type="NCBI Taxonomy" id="760123"/>
    <lineage>
        <taxon>Bacteria</taxon>
        <taxon>Pseudomonadati</taxon>
        <taxon>Bacteroidota</taxon>
        <taxon>Sphingobacteriia</taxon>
        <taxon>Sphingobacteriales</taxon>
        <taxon>Sphingobacteriaceae</taxon>
        <taxon>Olivibacter</taxon>
    </lineage>
</organism>
<evidence type="ECO:0000313" key="10">
    <source>
        <dbReference type="Proteomes" id="UP001589774"/>
    </source>
</evidence>
<evidence type="ECO:0000256" key="6">
    <source>
        <dbReference type="SAM" id="SignalP"/>
    </source>
</evidence>
<evidence type="ECO:0000256" key="4">
    <source>
        <dbReference type="ARBA" id="ARBA00023136"/>
    </source>
</evidence>
<keyword evidence="3 6" id="KW-0732">Signal</keyword>
<feature type="domain" description="SusD-like N-terminal" evidence="8">
    <location>
        <begin position="76"/>
        <end position="235"/>
    </location>
</feature>
<dbReference type="InterPro" id="IPR033985">
    <property type="entry name" value="SusD-like_N"/>
</dbReference>
<evidence type="ECO:0000313" key="9">
    <source>
        <dbReference type="EMBL" id="MFC0317875.1"/>
    </source>
</evidence>
<dbReference type="EMBL" id="JBHLWO010000001">
    <property type="protein sequence ID" value="MFC0317875.1"/>
    <property type="molecule type" value="Genomic_DNA"/>
</dbReference>
<proteinExistence type="inferred from homology"/>
<feature type="domain" description="RagB/SusD" evidence="7">
    <location>
        <begin position="343"/>
        <end position="496"/>
    </location>
</feature>
<name>A0ABV6HID2_9SPHI</name>
<evidence type="ECO:0000256" key="1">
    <source>
        <dbReference type="ARBA" id="ARBA00004442"/>
    </source>
</evidence>
<comment type="subcellular location">
    <subcellularLocation>
        <location evidence="1">Cell outer membrane</location>
    </subcellularLocation>
</comment>
<reference evidence="9 10" key="1">
    <citation type="submission" date="2024-09" db="EMBL/GenBank/DDBJ databases">
        <authorList>
            <person name="Sun Q."/>
            <person name="Mori K."/>
        </authorList>
    </citation>
    <scope>NUCLEOTIDE SEQUENCE [LARGE SCALE GENOMIC DNA]</scope>
    <source>
        <strain evidence="9 10">CCM 7765</strain>
    </source>
</reference>
<evidence type="ECO:0000256" key="3">
    <source>
        <dbReference type="ARBA" id="ARBA00022729"/>
    </source>
</evidence>
<dbReference type="Pfam" id="PF07980">
    <property type="entry name" value="SusD_RagB"/>
    <property type="match status" value="1"/>
</dbReference>
<dbReference type="RefSeq" id="WP_130854380.1">
    <property type="nucleotide sequence ID" value="NZ_JBHLWO010000001.1"/>
</dbReference>